<organism evidence="1 2">
    <name type="scientific">Aliarcobacter butzleri</name>
    <dbReference type="NCBI Taxonomy" id="28197"/>
    <lineage>
        <taxon>Bacteria</taxon>
        <taxon>Pseudomonadati</taxon>
        <taxon>Campylobacterota</taxon>
        <taxon>Epsilonproteobacteria</taxon>
        <taxon>Campylobacterales</taxon>
        <taxon>Arcobacteraceae</taxon>
        <taxon>Aliarcobacter</taxon>
    </lineage>
</organism>
<evidence type="ECO:0000313" key="2">
    <source>
        <dbReference type="Proteomes" id="UP001237843"/>
    </source>
</evidence>
<evidence type="ECO:0000313" key="1">
    <source>
        <dbReference type="EMBL" id="MDK2062760.1"/>
    </source>
</evidence>
<reference evidence="1" key="1">
    <citation type="journal article" date="2023" name="Antibiotics">
        <title>Genomic Characterization of Antibiotic-Resistant Campylobacterales Isolated from Chilean Poultry Meat.</title>
        <authorList>
            <person name="Concha-Toloza M."/>
            <person name="Lopez-Cantillo M."/>
            <person name="Molina-Mora J.A."/>
            <person name="Collado L."/>
        </authorList>
    </citation>
    <scope>NUCLEOTIDE SEQUENCE</scope>
    <source>
        <strain evidence="1">FR1p273A</strain>
    </source>
</reference>
<dbReference type="RefSeq" id="WP_284074926.1">
    <property type="nucleotide sequence ID" value="NZ_JAQTJH010000012.1"/>
</dbReference>
<dbReference type="AlphaFoldDB" id="A0AAW6VPM3"/>
<name>A0AAW6VPM3_9BACT</name>
<accession>A0AAW6VPM3</accession>
<proteinExistence type="predicted"/>
<gene>
    <name evidence="1" type="ORF">PT520_09550</name>
</gene>
<comment type="caution">
    <text evidence="1">The sequence shown here is derived from an EMBL/GenBank/DDBJ whole genome shotgun (WGS) entry which is preliminary data.</text>
</comment>
<protein>
    <submittedName>
        <fullName evidence="1">Uncharacterized protein</fullName>
    </submittedName>
</protein>
<sequence>MITDKEIQRVIKKGSSLDWIKKHHPEHYKTLQLGAYLIKNNINSLEELETLINIKDKLLNK</sequence>
<dbReference type="EMBL" id="JAQTJH010000012">
    <property type="protein sequence ID" value="MDK2062760.1"/>
    <property type="molecule type" value="Genomic_DNA"/>
</dbReference>
<reference evidence="1" key="2">
    <citation type="submission" date="2023-02" db="EMBL/GenBank/DDBJ databases">
        <authorList>
            <person name="Concha-Toloza M."/>
            <person name="Lopez-Cantillo M."/>
            <person name="Molina-Mora J."/>
            <person name="Collado L."/>
        </authorList>
    </citation>
    <scope>NUCLEOTIDE SEQUENCE</scope>
    <source>
        <strain evidence="1">FR1p273A</strain>
    </source>
</reference>
<dbReference type="Proteomes" id="UP001237843">
    <property type="component" value="Unassembled WGS sequence"/>
</dbReference>